<comment type="similarity">
    <text evidence="1">Belongs to the pseudouridine synthase RluA family.</text>
</comment>
<dbReference type="CDD" id="cd02869">
    <property type="entry name" value="PseudoU_synth_RluA_like"/>
    <property type="match status" value="1"/>
</dbReference>
<dbReference type="GO" id="GO:0009982">
    <property type="term" value="F:pseudouridine synthase activity"/>
    <property type="evidence" value="ECO:0007669"/>
    <property type="project" value="InterPro"/>
</dbReference>
<evidence type="ECO:0000313" key="6">
    <source>
        <dbReference type="Proteomes" id="UP001152797"/>
    </source>
</evidence>
<accession>A0A9P1CEY6</accession>
<comment type="caution">
    <text evidence="3">The sequence shown here is derived from an EMBL/GenBank/DDBJ whole genome shotgun (WGS) entry which is preliminary data.</text>
</comment>
<dbReference type="InterPro" id="IPR050188">
    <property type="entry name" value="RluA_PseudoU_synthase"/>
</dbReference>
<dbReference type="Gene3D" id="1.25.40.10">
    <property type="entry name" value="Tetratricopeptide repeat domain"/>
    <property type="match status" value="1"/>
</dbReference>
<dbReference type="Gene3D" id="3.30.2350.10">
    <property type="entry name" value="Pseudouridine synthase"/>
    <property type="match status" value="1"/>
</dbReference>
<dbReference type="PANTHER" id="PTHR21600">
    <property type="entry name" value="MITOCHONDRIAL RNA PSEUDOURIDINE SYNTHASE"/>
    <property type="match status" value="1"/>
</dbReference>
<reference evidence="4" key="2">
    <citation type="submission" date="2024-04" db="EMBL/GenBank/DDBJ databases">
        <authorList>
            <person name="Chen Y."/>
            <person name="Shah S."/>
            <person name="Dougan E. K."/>
            <person name="Thang M."/>
            <person name="Chan C."/>
        </authorList>
    </citation>
    <scope>NUCLEOTIDE SEQUENCE [LARGE SCALE GENOMIC DNA]</scope>
</reference>
<dbReference type="OrthoDB" id="406646at2759"/>
<dbReference type="PANTHER" id="PTHR21600:SF87">
    <property type="entry name" value="RNA PSEUDOURIDYLATE SYNTHASE DOMAIN-CONTAINING PROTEIN 1"/>
    <property type="match status" value="1"/>
</dbReference>
<organism evidence="3">
    <name type="scientific">Cladocopium goreaui</name>
    <dbReference type="NCBI Taxonomy" id="2562237"/>
    <lineage>
        <taxon>Eukaryota</taxon>
        <taxon>Sar</taxon>
        <taxon>Alveolata</taxon>
        <taxon>Dinophyceae</taxon>
        <taxon>Suessiales</taxon>
        <taxon>Symbiodiniaceae</taxon>
        <taxon>Cladocopium</taxon>
    </lineage>
</organism>
<keyword evidence="5" id="KW-0346">Stress response</keyword>
<dbReference type="EMBL" id="CAMXCT020001369">
    <property type="protein sequence ID" value="CAL1142798.1"/>
    <property type="molecule type" value="Genomic_DNA"/>
</dbReference>
<feature type="domain" description="Pseudouridine synthase RsuA/RluA-like" evidence="2">
    <location>
        <begin position="417"/>
        <end position="568"/>
    </location>
</feature>
<dbReference type="Pfam" id="PF13812">
    <property type="entry name" value="PPR_3"/>
    <property type="match status" value="1"/>
</dbReference>
<protein>
    <submittedName>
        <fullName evidence="5">Heat shock protein 75 kDa, mitochondrial</fullName>
    </submittedName>
</protein>
<sequence length="640" mass="70796">MSDVSYGAAINARARMRAWQQGLGLLEVWQQGLQVNTILYNASISACSTPGGWQQGMGIVRRMKHGLLEADVVSFSAVMNCERIGKWQNGMLILDRMRELQIQSNAISYSTASTCAKGHQWQQSLIAEMQMRQIETNTIMCNSALMVFGQTAWRCALEAFCNFQTIGLQVNPRTCGIAAATAEQSSQWQSALALSTQGMILPSIVSWDSAMLACLGCRDDLAFEVLLESESLRDPISFLWALASLSVSDAEVIYDAGRNVIEKLWCSGGSAKDLARCWWAAATLGIRSEQLSSMATTSSRSNRISFKSAMLDDLSMALTGLAGMSWELSFMLDAQTSVGEMLTRAHPDQLLFPREGKDLLAILFSCTMAGCLSSRLWRVSRTVMRDVGSLLDTRSGNLNPGLDGHDLVVSSMGDRYVILKPPDWEVYGGHVKKQLINFVKQSMSSPILMDAQHNFGFLHRLDVPSSGLILVAKNYKAFYDLQVQLHSGEISREYSVLSHGNLPASLKEVRARTRIQHDLPTLSGGRGKLSKTTLMLSRYMHCAVGMLSLLLIKILTGRKHQIRSHLAHVGHPTLRDKMYTSRAIFQSDANLSLRNWLHRHRITFTDAGGTPCEACCDLPADLSAVFRLAIWTRYVSARPP</sequence>
<evidence type="ECO:0000313" key="5">
    <source>
        <dbReference type="EMBL" id="CAL4776735.1"/>
    </source>
</evidence>
<reference evidence="3" key="1">
    <citation type="submission" date="2022-10" db="EMBL/GenBank/DDBJ databases">
        <authorList>
            <person name="Chen Y."/>
            <person name="Dougan E. K."/>
            <person name="Chan C."/>
            <person name="Rhodes N."/>
            <person name="Thang M."/>
        </authorList>
    </citation>
    <scope>NUCLEOTIDE SEQUENCE</scope>
</reference>
<dbReference type="GO" id="GO:0003723">
    <property type="term" value="F:RNA binding"/>
    <property type="evidence" value="ECO:0007669"/>
    <property type="project" value="InterPro"/>
</dbReference>
<evidence type="ECO:0000313" key="4">
    <source>
        <dbReference type="EMBL" id="CAL1142798.1"/>
    </source>
</evidence>
<name>A0A9P1CEY6_9DINO</name>
<dbReference type="InterPro" id="IPR002885">
    <property type="entry name" value="PPR_rpt"/>
</dbReference>
<gene>
    <name evidence="3" type="ORF">C1SCF055_LOCUS16500</name>
</gene>
<dbReference type="SUPFAM" id="SSF55120">
    <property type="entry name" value="Pseudouridine synthase"/>
    <property type="match status" value="1"/>
</dbReference>
<keyword evidence="6" id="KW-1185">Reference proteome</keyword>
<dbReference type="InterPro" id="IPR006145">
    <property type="entry name" value="PsdUridine_synth_RsuA/RluA"/>
</dbReference>
<dbReference type="EMBL" id="CAMXCT030001369">
    <property type="protein sequence ID" value="CAL4776735.1"/>
    <property type="molecule type" value="Genomic_DNA"/>
</dbReference>
<dbReference type="Proteomes" id="UP001152797">
    <property type="component" value="Unassembled WGS sequence"/>
</dbReference>
<dbReference type="Pfam" id="PF00849">
    <property type="entry name" value="PseudoU_synth_2"/>
    <property type="match status" value="1"/>
</dbReference>
<dbReference type="InterPro" id="IPR011990">
    <property type="entry name" value="TPR-like_helical_dom_sf"/>
</dbReference>
<proteinExistence type="inferred from homology"/>
<dbReference type="GO" id="GO:0000455">
    <property type="term" value="P:enzyme-directed rRNA pseudouridine synthesis"/>
    <property type="evidence" value="ECO:0007669"/>
    <property type="project" value="TreeGrafter"/>
</dbReference>
<evidence type="ECO:0000259" key="2">
    <source>
        <dbReference type="Pfam" id="PF00849"/>
    </source>
</evidence>
<dbReference type="InterPro" id="IPR020103">
    <property type="entry name" value="PsdUridine_synth_cat_dom_sf"/>
</dbReference>
<dbReference type="EMBL" id="CAMXCT010001369">
    <property type="protein sequence ID" value="CAI3989423.1"/>
    <property type="molecule type" value="Genomic_DNA"/>
</dbReference>
<dbReference type="AlphaFoldDB" id="A0A9P1CEY6"/>
<evidence type="ECO:0000313" key="3">
    <source>
        <dbReference type="EMBL" id="CAI3989423.1"/>
    </source>
</evidence>
<evidence type="ECO:0000256" key="1">
    <source>
        <dbReference type="ARBA" id="ARBA00010876"/>
    </source>
</evidence>